<dbReference type="CDD" id="cd01948">
    <property type="entry name" value="EAL"/>
    <property type="match status" value="1"/>
</dbReference>
<dbReference type="Gene3D" id="3.20.20.450">
    <property type="entry name" value="EAL domain"/>
    <property type="match status" value="1"/>
</dbReference>
<evidence type="ECO:0000313" key="6">
    <source>
        <dbReference type="EMBL" id="PYI65828.1"/>
    </source>
</evidence>
<dbReference type="PROSITE" id="PS50885">
    <property type="entry name" value="HAMP"/>
    <property type="match status" value="1"/>
</dbReference>
<keyword evidence="1" id="KW-0812">Transmembrane</keyword>
<gene>
    <name evidence="6" type="ORF">CVV68_16505</name>
</gene>
<keyword evidence="7" id="KW-1185">Reference proteome</keyword>
<evidence type="ECO:0000313" key="7">
    <source>
        <dbReference type="Proteomes" id="UP000247832"/>
    </source>
</evidence>
<dbReference type="RefSeq" id="WP_110502105.1">
    <property type="nucleotide sequence ID" value="NZ_QJVD01000020.1"/>
</dbReference>
<dbReference type="OrthoDB" id="23692at2"/>
<reference evidence="6 7" key="1">
    <citation type="submission" date="2018-05" db="EMBL/GenBank/DDBJ databases">
        <title>Genetic diversity of glacier-inhabiting Cryobacterium bacteria in China and description of Cryobacterium mengkeensis sp. nov. and Arthrobacter glacialis sp. nov.</title>
        <authorList>
            <person name="Liu Q."/>
            <person name="Xin Y.-H."/>
        </authorList>
    </citation>
    <scope>NUCLEOTIDE SEQUENCE [LARGE SCALE GENOMIC DNA]</scope>
    <source>
        <strain evidence="6 7">LI2</strain>
    </source>
</reference>
<dbReference type="InterPro" id="IPR000160">
    <property type="entry name" value="GGDEF_dom"/>
</dbReference>
<dbReference type="AlphaFoldDB" id="A0A2V5L3X9"/>
<protein>
    <submittedName>
        <fullName evidence="6">Diguanylate phosphodiesterase</fullName>
    </submittedName>
</protein>
<dbReference type="EMBL" id="QJVD01000020">
    <property type="protein sequence ID" value="PYI65828.1"/>
    <property type="molecule type" value="Genomic_DNA"/>
</dbReference>
<proteinExistence type="predicted"/>
<dbReference type="Proteomes" id="UP000247832">
    <property type="component" value="Unassembled WGS sequence"/>
</dbReference>
<dbReference type="InterPro" id="IPR052155">
    <property type="entry name" value="Biofilm_reg_signaling"/>
</dbReference>
<dbReference type="PANTHER" id="PTHR44757">
    <property type="entry name" value="DIGUANYLATE CYCLASE DGCP"/>
    <property type="match status" value="1"/>
</dbReference>
<dbReference type="Pfam" id="PF00990">
    <property type="entry name" value="GGDEF"/>
    <property type="match status" value="1"/>
</dbReference>
<keyword evidence="2" id="KW-0472">Membrane</keyword>
<accession>A0A2V5L3X9</accession>
<evidence type="ECO:0000256" key="2">
    <source>
        <dbReference type="ARBA" id="ARBA00022989"/>
    </source>
</evidence>
<feature type="domain" description="GGDEF" evidence="5">
    <location>
        <begin position="110"/>
        <end position="241"/>
    </location>
</feature>
<dbReference type="InterPro" id="IPR043128">
    <property type="entry name" value="Rev_trsase/Diguanyl_cyclase"/>
</dbReference>
<dbReference type="CDD" id="cd06225">
    <property type="entry name" value="HAMP"/>
    <property type="match status" value="1"/>
</dbReference>
<dbReference type="InterPro" id="IPR001633">
    <property type="entry name" value="EAL_dom"/>
</dbReference>
<evidence type="ECO:0000256" key="1">
    <source>
        <dbReference type="ARBA" id="ARBA00022692"/>
    </source>
</evidence>
<dbReference type="GO" id="GO:0007165">
    <property type="term" value="P:signal transduction"/>
    <property type="evidence" value="ECO:0007669"/>
    <property type="project" value="InterPro"/>
</dbReference>
<dbReference type="GO" id="GO:0016020">
    <property type="term" value="C:membrane"/>
    <property type="evidence" value="ECO:0007669"/>
    <property type="project" value="InterPro"/>
</dbReference>
<name>A0A2V5L3X9_9MICC</name>
<dbReference type="PROSITE" id="PS50887">
    <property type="entry name" value="GGDEF"/>
    <property type="match status" value="1"/>
</dbReference>
<dbReference type="Pfam" id="PF00563">
    <property type="entry name" value="EAL"/>
    <property type="match status" value="1"/>
</dbReference>
<dbReference type="SMART" id="SM00052">
    <property type="entry name" value="EAL"/>
    <property type="match status" value="1"/>
</dbReference>
<dbReference type="NCBIfam" id="TIGR00254">
    <property type="entry name" value="GGDEF"/>
    <property type="match status" value="1"/>
</dbReference>
<dbReference type="FunFam" id="3.30.70.270:FF:000001">
    <property type="entry name" value="Diguanylate cyclase domain protein"/>
    <property type="match status" value="1"/>
</dbReference>
<dbReference type="InterPro" id="IPR003660">
    <property type="entry name" value="HAMP_dom"/>
</dbReference>
<evidence type="ECO:0000259" key="5">
    <source>
        <dbReference type="PROSITE" id="PS50887"/>
    </source>
</evidence>
<dbReference type="SUPFAM" id="SSF55073">
    <property type="entry name" value="Nucleotide cyclase"/>
    <property type="match status" value="1"/>
</dbReference>
<organism evidence="6 7">
    <name type="scientific">Arthrobacter livingstonensis</name>
    <dbReference type="NCBI Taxonomy" id="670078"/>
    <lineage>
        <taxon>Bacteria</taxon>
        <taxon>Bacillati</taxon>
        <taxon>Actinomycetota</taxon>
        <taxon>Actinomycetes</taxon>
        <taxon>Micrococcales</taxon>
        <taxon>Micrococcaceae</taxon>
        <taxon>Arthrobacter</taxon>
    </lineage>
</organism>
<dbReference type="InterPro" id="IPR035919">
    <property type="entry name" value="EAL_sf"/>
</dbReference>
<keyword evidence="2" id="KW-1133">Transmembrane helix</keyword>
<dbReference type="Gene3D" id="3.30.70.270">
    <property type="match status" value="1"/>
</dbReference>
<feature type="domain" description="HAMP" evidence="4">
    <location>
        <begin position="9"/>
        <end position="57"/>
    </location>
</feature>
<evidence type="ECO:0000259" key="4">
    <source>
        <dbReference type="PROSITE" id="PS50885"/>
    </source>
</evidence>
<dbReference type="SMART" id="SM00267">
    <property type="entry name" value="GGDEF"/>
    <property type="match status" value="1"/>
</dbReference>
<dbReference type="PANTHER" id="PTHR44757:SF2">
    <property type="entry name" value="BIOFILM ARCHITECTURE MAINTENANCE PROTEIN MBAA"/>
    <property type="match status" value="1"/>
</dbReference>
<feature type="domain" description="EAL" evidence="3">
    <location>
        <begin position="250"/>
        <end position="506"/>
    </location>
</feature>
<comment type="caution">
    <text evidence="6">The sequence shown here is derived from an EMBL/GenBank/DDBJ whole genome shotgun (WGS) entry which is preliminary data.</text>
</comment>
<dbReference type="CDD" id="cd01949">
    <property type="entry name" value="GGDEF"/>
    <property type="match status" value="1"/>
</dbReference>
<dbReference type="SUPFAM" id="SSF141868">
    <property type="entry name" value="EAL domain-like"/>
    <property type="match status" value="1"/>
</dbReference>
<sequence>MSRDVGDPRLSELVEGIVRIAGGELDTRIKASAARDELDAVIAGFNLMAEELMVAQGELESRVKTRTAMLMDAYRKMELMALTDPLTQLRNRSALETALETSLAETEFGGAPALLLLDLDSFKGINDTLGHSAGDAVLKIVAERLRGCVRKADTVARLGGDEFAVVLQDTSVARAQRVARRIITALAQPVTVDDKELSVGASVGIATPRPDDSALDLMLYADTAMYSAKRDPSGSVVVFNPVMLSVRQMHSALAAELRQAIERNQLLLHHQPIVELATGALIGVEALVRWQHPLRGLLMPDEFIELAEEIGAMTDLTAWVLRTALAQVHQWRETLELDPRFTMRVNISATQLQRPELLDDVRHILATEDISASALVLELTESALVAGNEWDAYSFTGLRQLGVGLAVDDFGTGYSSISYLRTLPVDAVKLDRSLIGSPGDSAAQRPFIAAILQLVSACKLTATFEGVETREQAALLTDLGCESAQGYYFSRPVPAEQINADLLAQLGGTPWLVSDPVLSRQP</sequence>
<evidence type="ECO:0000259" key="3">
    <source>
        <dbReference type="PROSITE" id="PS50883"/>
    </source>
</evidence>
<dbReference type="SMART" id="SM00304">
    <property type="entry name" value="HAMP"/>
    <property type="match status" value="1"/>
</dbReference>
<dbReference type="PROSITE" id="PS50883">
    <property type="entry name" value="EAL"/>
    <property type="match status" value="1"/>
</dbReference>
<dbReference type="Pfam" id="PF00672">
    <property type="entry name" value="HAMP"/>
    <property type="match status" value="1"/>
</dbReference>
<dbReference type="InterPro" id="IPR029787">
    <property type="entry name" value="Nucleotide_cyclase"/>
</dbReference>